<dbReference type="RefSeq" id="WP_188410721.1">
    <property type="nucleotide sequence ID" value="NZ_BMCP01000005.1"/>
</dbReference>
<evidence type="ECO:0000313" key="2">
    <source>
        <dbReference type="EMBL" id="GGE51675.1"/>
    </source>
</evidence>
<dbReference type="Gene3D" id="1.20.1290.10">
    <property type="entry name" value="AhpD-like"/>
    <property type="match status" value="1"/>
</dbReference>
<dbReference type="InterPro" id="IPR003779">
    <property type="entry name" value="CMD-like"/>
</dbReference>
<gene>
    <name evidence="2" type="ORF">GCM10007276_30880</name>
</gene>
<accession>A0A8J2YKQ7</accession>
<dbReference type="PANTHER" id="PTHR33570">
    <property type="entry name" value="4-CARBOXYMUCONOLACTONE DECARBOXYLASE FAMILY PROTEIN"/>
    <property type="match status" value="1"/>
</dbReference>
<comment type="caution">
    <text evidence="2">The sequence shown here is derived from an EMBL/GenBank/DDBJ whole genome shotgun (WGS) entry which is preliminary data.</text>
</comment>
<evidence type="ECO:0000259" key="1">
    <source>
        <dbReference type="Pfam" id="PF02627"/>
    </source>
</evidence>
<dbReference type="AlphaFoldDB" id="A0A8J2YKQ7"/>
<evidence type="ECO:0000313" key="3">
    <source>
        <dbReference type="Proteomes" id="UP000602745"/>
    </source>
</evidence>
<dbReference type="EMBL" id="BMCP01000005">
    <property type="protein sequence ID" value="GGE51675.1"/>
    <property type="molecule type" value="Genomic_DNA"/>
</dbReference>
<dbReference type="GO" id="GO:0051920">
    <property type="term" value="F:peroxiredoxin activity"/>
    <property type="evidence" value="ECO:0007669"/>
    <property type="project" value="InterPro"/>
</dbReference>
<keyword evidence="3" id="KW-1185">Reference proteome</keyword>
<dbReference type="Proteomes" id="UP000602745">
    <property type="component" value="Unassembled WGS sequence"/>
</dbReference>
<proteinExistence type="predicted"/>
<protein>
    <submittedName>
        <fullName evidence="2">4-carboxymuconolactone decarboxylase</fullName>
    </submittedName>
</protein>
<organism evidence="2 3">
    <name type="scientific">Agaricicola taiwanensis</name>
    <dbReference type="NCBI Taxonomy" id="591372"/>
    <lineage>
        <taxon>Bacteria</taxon>
        <taxon>Pseudomonadati</taxon>
        <taxon>Pseudomonadota</taxon>
        <taxon>Alphaproteobacteria</taxon>
        <taxon>Rhodobacterales</taxon>
        <taxon>Paracoccaceae</taxon>
        <taxon>Agaricicola</taxon>
    </lineage>
</organism>
<dbReference type="InterPro" id="IPR029032">
    <property type="entry name" value="AhpD-like"/>
</dbReference>
<feature type="domain" description="Carboxymuconolactone decarboxylase-like" evidence="1">
    <location>
        <begin position="37"/>
        <end position="118"/>
    </location>
</feature>
<dbReference type="InterPro" id="IPR052512">
    <property type="entry name" value="4CMD/NDH-1_regulator"/>
</dbReference>
<dbReference type="Pfam" id="PF02627">
    <property type="entry name" value="CMD"/>
    <property type="match status" value="1"/>
</dbReference>
<dbReference type="PANTHER" id="PTHR33570:SF2">
    <property type="entry name" value="CARBOXYMUCONOLACTONE DECARBOXYLASE-LIKE DOMAIN-CONTAINING PROTEIN"/>
    <property type="match status" value="1"/>
</dbReference>
<sequence length="131" mass="14716">MDHEEKLALGAKVRAEVLGQKHVNAPGSAPSKFQEAFRQFTVEYCWANVWLRPGLERKTRSLINLAMLAAMARWHEFEVHTRGALNNGVTEEEIIEVILQTGVYAGVPVAAEAMRIAERTINDYRAQPEAK</sequence>
<reference evidence="2" key="1">
    <citation type="journal article" date="2014" name="Int. J. Syst. Evol. Microbiol.">
        <title>Complete genome sequence of Corynebacterium casei LMG S-19264T (=DSM 44701T), isolated from a smear-ripened cheese.</title>
        <authorList>
            <consortium name="US DOE Joint Genome Institute (JGI-PGF)"/>
            <person name="Walter F."/>
            <person name="Albersmeier A."/>
            <person name="Kalinowski J."/>
            <person name="Ruckert C."/>
        </authorList>
    </citation>
    <scope>NUCLEOTIDE SEQUENCE</scope>
    <source>
        <strain evidence="2">CCM 7684</strain>
    </source>
</reference>
<reference evidence="2" key="2">
    <citation type="submission" date="2020-09" db="EMBL/GenBank/DDBJ databases">
        <authorList>
            <person name="Sun Q."/>
            <person name="Sedlacek I."/>
        </authorList>
    </citation>
    <scope>NUCLEOTIDE SEQUENCE</scope>
    <source>
        <strain evidence="2">CCM 7684</strain>
    </source>
</reference>
<name>A0A8J2YKQ7_9RHOB</name>
<dbReference type="SUPFAM" id="SSF69118">
    <property type="entry name" value="AhpD-like"/>
    <property type="match status" value="1"/>
</dbReference>